<evidence type="ECO:0000256" key="2">
    <source>
        <dbReference type="SAM" id="SignalP"/>
    </source>
</evidence>
<dbReference type="OrthoDB" id="2426396at2759"/>
<keyword evidence="2" id="KW-0732">Signal</keyword>
<feature type="non-terminal residue" evidence="3">
    <location>
        <position position="301"/>
    </location>
</feature>
<protein>
    <submittedName>
        <fullName evidence="3">Uncharacterized protein</fullName>
    </submittedName>
</protein>
<comment type="caution">
    <text evidence="3">The sequence shown here is derived from an EMBL/GenBank/DDBJ whole genome shotgun (WGS) entry which is preliminary data.</text>
</comment>
<feature type="signal peptide" evidence="2">
    <location>
        <begin position="1"/>
        <end position="42"/>
    </location>
</feature>
<dbReference type="EMBL" id="LGTZ01000257">
    <property type="protein sequence ID" value="OJD26206.1"/>
    <property type="molecule type" value="Genomic_DNA"/>
</dbReference>
<organism evidence="3 4">
    <name type="scientific">Blastomyces percursus</name>
    <dbReference type="NCBI Taxonomy" id="1658174"/>
    <lineage>
        <taxon>Eukaryota</taxon>
        <taxon>Fungi</taxon>
        <taxon>Dikarya</taxon>
        <taxon>Ascomycota</taxon>
        <taxon>Pezizomycotina</taxon>
        <taxon>Eurotiomycetes</taxon>
        <taxon>Eurotiomycetidae</taxon>
        <taxon>Onygenales</taxon>
        <taxon>Ajellomycetaceae</taxon>
        <taxon>Blastomyces</taxon>
    </lineage>
</organism>
<dbReference type="STRING" id="1658174.A0A1J9QBI3"/>
<dbReference type="AlphaFoldDB" id="A0A1J9QBI3"/>
<dbReference type="Proteomes" id="UP000242791">
    <property type="component" value="Unassembled WGS sequence"/>
</dbReference>
<feature type="chain" id="PRO_5009656512" evidence="2">
    <location>
        <begin position="43"/>
        <end position="301"/>
    </location>
</feature>
<evidence type="ECO:0000256" key="1">
    <source>
        <dbReference type="SAM" id="MobiDB-lite"/>
    </source>
</evidence>
<keyword evidence="4" id="KW-1185">Reference proteome</keyword>
<gene>
    <name evidence="3" type="ORF">ACJ73_02415</name>
</gene>
<dbReference type="PANTHER" id="PTHR39599:SF2">
    <property type="entry name" value="ANCHORED PROTEIN, PUTATIVE (AFU_ORTHOLOGUE AFUA_1G09650)-RELATED"/>
    <property type="match status" value="1"/>
</dbReference>
<dbReference type="PANTHER" id="PTHR39599">
    <property type="entry name" value="GPI-ANCHORED PROTEIN (EUROFUNG)-RELATED-RELATED"/>
    <property type="match status" value="1"/>
</dbReference>
<sequence length="301" mass="32268">MRLRRHPAPRPLSNHFLALLLCATLQQQLLQLLLLLISPANAATDIASANNNNISVAASIIARESLVKRDVEVQQRLAGQSPAGVRKMTDDEGEKFRLDYWYFDGDGNGDGDVVGAGAGDGDGENMGRKQQRSRRKGQTLDDEDFGGLNGRGLGNGPDNPDEVDVRMNSSIDSSLYPPFPLHGSREYQDRGGGGRGMSVPLLGRSLSRWAARGQDLIFEKRRFKCPLDTEPCTYINRPNSCCGKGSKCVFVKDTGLGDVGCCGAGESCSGDLTRCAYGYSPCPDNPGGGCCIPGYSCVDQG</sequence>
<reference evidence="3 4" key="1">
    <citation type="submission" date="2015-08" db="EMBL/GenBank/DDBJ databases">
        <title>Emmonsia species relationships and genome sequence.</title>
        <authorList>
            <person name="Cuomo C.A."/>
            <person name="Schwartz I.S."/>
            <person name="Kenyon C."/>
            <person name="De Hoog G.S."/>
            <person name="Govender N.P."/>
            <person name="Botha A."/>
            <person name="Moreno L."/>
            <person name="De Vries M."/>
            <person name="Munoz J.F."/>
            <person name="Stielow J.B."/>
        </authorList>
    </citation>
    <scope>NUCLEOTIDE SEQUENCE [LARGE SCALE GENOMIC DNA]</scope>
    <source>
        <strain evidence="3 4">EI222</strain>
    </source>
</reference>
<dbReference type="VEuPathDB" id="FungiDB:ACJ73_02415"/>
<evidence type="ECO:0000313" key="4">
    <source>
        <dbReference type="Proteomes" id="UP000242791"/>
    </source>
</evidence>
<proteinExistence type="predicted"/>
<accession>A0A1J9QBI3</accession>
<name>A0A1J9QBI3_9EURO</name>
<evidence type="ECO:0000313" key="3">
    <source>
        <dbReference type="EMBL" id="OJD26206.1"/>
    </source>
</evidence>
<feature type="region of interest" description="Disordered" evidence="1">
    <location>
        <begin position="112"/>
        <end position="164"/>
    </location>
</feature>